<dbReference type="InterPro" id="IPR014239">
    <property type="entry name" value="YpeB_PepSY1-2"/>
</dbReference>
<feature type="domain" description="Sporulation protein YpeB PepSY1 and PepSY2" evidence="2">
    <location>
        <begin position="183"/>
        <end position="376"/>
    </location>
</feature>
<dbReference type="EMBL" id="JAGGKT010000011">
    <property type="protein sequence ID" value="MBP1933481.1"/>
    <property type="molecule type" value="Genomic_DNA"/>
</dbReference>
<evidence type="ECO:0000313" key="5">
    <source>
        <dbReference type="Proteomes" id="UP001519343"/>
    </source>
</evidence>
<evidence type="ECO:0000259" key="2">
    <source>
        <dbReference type="Pfam" id="PF14620"/>
    </source>
</evidence>
<protein>
    <submittedName>
        <fullName evidence="4">Spore germination protein</fullName>
    </submittedName>
</protein>
<keyword evidence="1" id="KW-0812">Transmembrane</keyword>
<sequence>MYSKIAGVLTPILAVAVIGLGMWGYQENQEKNSILIKAENQYQRAFHDLTFHMDQLQDELGKTLAINSRRQIDGTMSNVWRISSVARSDVGQLPLALMSFSKTEEFLAKIGDFAYKTAVRDLNKDPLSEKEYENLKTLHSRAVEIQSELRRVQSKVIDQKLRWMDVESALASEEENLDNTIIDGFRTIDKTVNEYSDIDFGPGIQTLQNKERFSDKNLTGKKITEEEAKKIALQFLGIQAGQANVKVDRGGKGHEYSAISVAVTKPAGNNTIHLDVTKKGGHVVWMINNRNIAKQKLDIQQAVQKGKAFLEKHGLKNMENYTTEQYDNTAVLSYVYSQNGVRIYPDALTVKVALDTGEVVGYQAEQFIFNHKENRKFVTPKLSMKQARKEVNPNFKVQESRKAVVLNDNNDEVLCYEFMGTVSDQAFRIFINVENGDEEVVEKLDKPGKIG</sequence>
<evidence type="ECO:0000313" key="4">
    <source>
        <dbReference type="EMBL" id="MBP1933481.1"/>
    </source>
</evidence>
<dbReference type="Pfam" id="PF14620">
    <property type="entry name" value="YPEB_PepSY1-2"/>
    <property type="match status" value="1"/>
</dbReference>
<dbReference type="NCBIfam" id="TIGR02889">
    <property type="entry name" value="spore_YpeB"/>
    <property type="match status" value="1"/>
</dbReference>
<organism evidence="4 5">
    <name type="scientific">Ammoniphilus resinae</name>
    <dbReference type="NCBI Taxonomy" id="861532"/>
    <lineage>
        <taxon>Bacteria</taxon>
        <taxon>Bacillati</taxon>
        <taxon>Bacillota</taxon>
        <taxon>Bacilli</taxon>
        <taxon>Bacillales</taxon>
        <taxon>Paenibacillaceae</taxon>
        <taxon>Aneurinibacillus group</taxon>
        <taxon>Ammoniphilus</taxon>
    </lineage>
</organism>
<gene>
    <name evidence="4" type="ORF">J2Z37_003494</name>
</gene>
<accession>A0ABS4GT77</accession>
<dbReference type="Proteomes" id="UP001519343">
    <property type="component" value="Unassembled WGS sequence"/>
</dbReference>
<evidence type="ECO:0000256" key="1">
    <source>
        <dbReference type="SAM" id="Phobius"/>
    </source>
</evidence>
<feature type="transmembrane region" description="Helical" evidence="1">
    <location>
        <begin position="7"/>
        <end position="25"/>
    </location>
</feature>
<keyword evidence="5" id="KW-1185">Reference proteome</keyword>
<keyword evidence="1" id="KW-1133">Transmembrane helix</keyword>
<dbReference type="InterPro" id="IPR048402">
    <property type="entry name" value="YpeB_N"/>
</dbReference>
<reference evidence="4 5" key="1">
    <citation type="submission" date="2021-03" db="EMBL/GenBank/DDBJ databases">
        <title>Genomic Encyclopedia of Type Strains, Phase IV (KMG-IV): sequencing the most valuable type-strain genomes for metagenomic binning, comparative biology and taxonomic classification.</title>
        <authorList>
            <person name="Goeker M."/>
        </authorList>
    </citation>
    <scope>NUCLEOTIDE SEQUENCE [LARGE SCALE GENOMIC DNA]</scope>
    <source>
        <strain evidence="4 5">DSM 24738</strain>
    </source>
</reference>
<evidence type="ECO:0000259" key="3">
    <source>
        <dbReference type="Pfam" id="PF20769"/>
    </source>
</evidence>
<name>A0ABS4GT77_9BACL</name>
<feature type="domain" description="Sporulation protein YpeB N-terminal" evidence="3">
    <location>
        <begin position="30"/>
        <end position="165"/>
    </location>
</feature>
<comment type="caution">
    <text evidence="4">The sequence shown here is derived from an EMBL/GenBank/DDBJ whole genome shotgun (WGS) entry which is preliminary data.</text>
</comment>
<dbReference type="RefSeq" id="WP_209811491.1">
    <property type="nucleotide sequence ID" value="NZ_JAGGKT010000011.1"/>
</dbReference>
<proteinExistence type="predicted"/>
<keyword evidence="1" id="KW-0472">Membrane</keyword>
<dbReference type="Pfam" id="PF20769">
    <property type="entry name" value="YPEB_N"/>
    <property type="match status" value="1"/>
</dbReference>